<dbReference type="EMBL" id="BNAY01000001">
    <property type="protein sequence ID" value="GHH01220.1"/>
    <property type="molecule type" value="Genomic_DNA"/>
</dbReference>
<dbReference type="SUPFAM" id="SSF51735">
    <property type="entry name" value="NAD(P)-binding Rossmann-fold domains"/>
    <property type="match status" value="1"/>
</dbReference>
<dbReference type="InterPro" id="IPR036291">
    <property type="entry name" value="NAD(P)-bd_dom_sf"/>
</dbReference>
<evidence type="ECO:0000313" key="1">
    <source>
        <dbReference type="EMBL" id="GHH01220.1"/>
    </source>
</evidence>
<dbReference type="Gene3D" id="3.90.180.10">
    <property type="entry name" value="Medium-chain alcohol dehydrogenases, catalytic domain"/>
    <property type="match status" value="1"/>
</dbReference>
<protein>
    <submittedName>
        <fullName evidence="1">Zinc-binding dehydrogenase</fullName>
    </submittedName>
</protein>
<comment type="caution">
    <text evidence="1">The sequence shown here is derived from an EMBL/GenBank/DDBJ whole genome shotgun (WGS) entry which is preliminary data.</text>
</comment>
<sequence>MPRRDRFTFAPLEEGEALVEPILGSWEANIGHALARSPIDVCTSRGEDPVVLGNMGVVRVLGVHADRGAVRIREGDLCLVMPFGRLDRFGYAELVYAYDCPGTVGLLAKRSKVNARLLLPVPDSTAYSLSQWASYGRYFTAWDNWRKAFGCWRTQVADDDPANHLVFGWGGGVSFAELTLAKRAGFRVAMAAGSDERVALLREHGITPVDRREFPDLALPGRREGTDRDRYERRRTSVENFLEVIGNLGDGNGVAIFVDNIGEPLYDVTLKALGREGVVTTCGWKAGMRLSHLRGAEAIARHIHVNTHVWRLPESPGIRDFQEAEGWIAPKGSDVVYDFDRVPELADDYANGRIGSYFPMYRVNPL</sequence>
<gene>
    <name evidence="1" type="ORF">GCM10017790_01000</name>
</gene>
<proteinExistence type="predicted"/>
<accession>A0ABQ3LBT2</accession>
<keyword evidence="2" id="KW-1185">Reference proteome</keyword>
<reference evidence="2" key="1">
    <citation type="journal article" date="2019" name="Int. J. Syst. Evol. Microbiol.">
        <title>The Global Catalogue of Microorganisms (GCM) 10K type strain sequencing project: providing services to taxonomists for standard genome sequencing and annotation.</title>
        <authorList>
            <consortium name="The Broad Institute Genomics Platform"/>
            <consortium name="The Broad Institute Genome Sequencing Center for Infectious Disease"/>
            <person name="Wu L."/>
            <person name="Ma J."/>
        </authorList>
    </citation>
    <scope>NUCLEOTIDE SEQUENCE [LARGE SCALE GENOMIC DNA]</scope>
    <source>
        <strain evidence="2">CGMCC 4.7683</strain>
    </source>
</reference>
<evidence type="ECO:0000313" key="2">
    <source>
        <dbReference type="Proteomes" id="UP000635387"/>
    </source>
</evidence>
<dbReference type="Proteomes" id="UP000635387">
    <property type="component" value="Unassembled WGS sequence"/>
</dbReference>
<name>A0ABQ3LBT2_9PSEU</name>
<organism evidence="1 2">
    <name type="scientific">Amycolatopsis oliviviridis</name>
    <dbReference type="NCBI Taxonomy" id="1471590"/>
    <lineage>
        <taxon>Bacteria</taxon>
        <taxon>Bacillati</taxon>
        <taxon>Actinomycetota</taxon>
        <taxon>Actinomycetes</taxon>
        <taxon>Pseudonocardiales</taxon>
        <taxon>Pseudonocardiaceae</taxon>
        <taxon>Amycolatopsis</taxon>
    </lineage>
</organism>